<protein>
    <submittedName>
        <fullName evidence="1">Uncharacterized protein</fullName>
    </submittedName>
</protein>
<reference evidence="1 2" key="1">
    <citation type="submission" date="2024-01" db="EMBL/GenBank/DDBJ databases">
        <title>The complete chloroplast genome sequence of Lithospermum erythrorhizon: insights into the phylogenetic relationship among Boraginaceae species and the maternal lineages of purple gromwells.</title>
        <authorList>
            <person name="Okada T."/>
            <person name="Watanabe K."/>
        </authorList>
    </citation>
    <scope>NUCLEOTIDE SEQUENCE [LARGE SCALE GENOMIC DNA]</scope>
</reference>
<evidence type="ECO:0000313" key="1">
    <source>
        <dbReference type="EMBL" id="GAA0151795.1"/>
    </source>
</evidence>
<sequence length="66" mass="7609">MILKLGQHVTRWQAWRAIVASLKVIYGDEAKQYSRIWDFCIQVINTDSGTKCYVKCIDNEDGKSTI</sequence>
<proteinExistence type="predicted"/>
<organism evidence="1 2">
    <name type="scientific">Lithospermum erythrorhizon</name>
    <name type="common">Purple gromwell</name>
    <name type="synonym">Lithospermum officinale var. erythrorhizon</name>
    <dbReference type="NCBI Taxonomy" id="34254"/>
    <lineage>
        <taxon>Eukaryota</taxon>
        <taxon>Viridiplantae</taxon>
        <taxon>Streptophyta</taxon>
        <taxon>Embryophyta</taxon>
        <taxon>Tracheophyta</taxon>
        <taxon>Spermatophyta</taxon>
        <taxon>Magnoliopsida</taxon>
        <taxon>eudicotyledons</taxon>
        <taxon>Gunneridae</taxon>
        <taxon>Pentapetalae</taxon>
        <taxon>asterids</taxon>
        <taxon>lamiids</taxon>
        <taxon>Boraginales</taxon>
        <taxon>Boraginaceae</taxon>
        <taxon>Boraginoideae</taxon>
        <taxon>Lithospermeae</taxon>
        <taxon>Lithospermum</taxon>
    </lineage>
</organism>
<accession>A0AAV3PJF0</accession>
<comment type="caution">
    <text evidence="1">The sequence shown here is derived from an EMBL/GenBank/DDBJ whole genome shotgun (WGS) entry which is preliminary data.</text>
</comment>
<dbReference type="AlphaFoldDB" id="A0AAV3PJF0"/>
<gene>
    <name evidence="1" type="ORF">LIER_37357</name>
</gene>
<dbReference type="EMBL" id="BAABME010017898">
    <property type="protein sequence ID" value="GAA0151795.1"/>
    <property type="molecule type" value="Genomic_DNA"/>
</dbReference>
<evidence type="ECO:0000313" key="2">
    <source>
        <dbReference type="Proteomes" id="UP001454036"/>
    </source>
</evidence>
<dbReference type="Proteomes" id="UP001454036">
    <property type="component" value="Unassembled WGS sequence"/>
</dbReference>
<name>A0AAV3PJF0_LITER</name>
<keyword evidence="2" id="KW-1185">Reference proteome</keyword>